<evidence type="ECO:0000313" key="8">
    <source>
        <dbReference type="EMBL" id="KAL2794838.1"/>
    </source>
</evidence>
<evidence type="ECO:0000256" key="3">
    <source>
        <dbReference type="ARBA" id="ARBA00022723"/>
    </source>
</evidence>
<dbReference type="Gene3D" id="3.40.50.720">
    <property type="entry name" value="NAD(P)-binding Rossmann-like Domain"/>
    <property type="match status" value="1"/>
</dbReference>
<dbReference type="Proteomes" id="UP001610563">
    <property type="component" value="Unassembled WGS sequence"/>
</dbReference>
<keyword evidence="4 6" id="KW-0862">Zinc</keyword>
<dbReference type="InterPro" id="IPR036291">
    <property type="entry name" value="NAD(P)-bd_dom_sf"/>
</dbReference>
<evidence type="ECO:0000256" key="2">
    <source>
        <dbReference type="ARBA" id="ARBA00008072"/>
    </source>
</evidence>
<dbReference type="PANTHER" id="PTHR42940:SF2">
    <property type="entry name" value="DEHYDROGENASE FAMILY OXIDOREDUCTASE, PUTATIVE (JCVI)-RELATED"/>
    <property type="match status" value="1"/>
</dbReference>
<evidence type="ECO:0000259" key="7">
    <source>
        <dbReference type="SMART" id="SM00829"/>
    </source>
</evidence>
<dbReference type="Gene3D" id="3.90.180.10">
    <property type="entry name" value="Medium-chain alcohol dehydrogenases, catalytic domain"/>
    <property type="match status" value="1"/>
</dbReference>
<evidence type="ECO:0000256" key="6">
    <source>
        <dbReference type="RuleBase" id="RU361277"/>
    </source>
</evidence>
<organism evidence="8 9">
    <name type="scientific">Aspergillus keveii</name>
    <dbReference type="NCBI Taxonomy" id="714993"/>
    <lineage>
        <taxon>Eukaryota</taxon>
        <taxon>Fungi</taxon>
        <taxon>Dikarya</taxon>
        <taxon>Ascomycota</taxon>
        <taxon>Pezizomycotina</taxon>
        <taxon>Eurotiomycetes</taxon>
        <taxon>Eurotiomycetidae</taxon>
        <taxon>Eurotiales</taxon>
        <taxon>Aspergillaceae</taxon>
        <taxon>Aspergillus</taxon>
        <taxon>Aspergillus subgen. Nidulantes</taxon>
    </lineage>
</organism>
<evidence type="ECO:0000256" key="1">
    <source>
        <dbReference type="ARBA" id="ARBA00001947"/>
    </source>
</evidence>
<dbReference type="InterPro" id="IPR002328">
    <property type="entry name" value="ADH_Zn_CS"/>
</dbReference>
<dbReference type="InterPro" id="IPR011032">
    <property type="entry name" value="GroES-like_sf"/>
</dbReference>
<dbReference type="SMART" id="SM00829">
    <property type="entry name" value="PKS_ER"/>
    <property type="match status" value="1"/>
</dbReference>
<proteinExistence type="inferred from homology"/>
<dbReference type="InterPro" id="IPR020843">
    <property type="entry name" value="ER"/>
</dbReference>
<gene>
    <name evidence="8" type="ORF">BJX66DRAFT_337448</name>
</gene>
<comment type="cofactor">
    <cofactor evidence="1 6">
        <name>Zn(2+)</name>
        <dbReference type="ChEBI" id="CHEBI:29105"/>
    </cofactor>
</comment>
<dbReference type="PROSITE" id="PS00059">
    <property type="entry name" value="ADH_ZINC"/>
    <property type="match status" value="1"/>
</dbReference>
<dbReference type="SUPFAM" id="SSF50129">
    <property type="entry name" value="GroES-like"/>
    <property type="match status" value="1"/>
</dbReference>
<dbReference type="PANTHER" id="PTHR42940">
    <property type="entry name" value="ALCOHOL DEHYDROGENASE 1-RELATED"/>
    <property type="match status" value="1"/>
</dbReference>
<dbReference type="Pfam" id="PF08240">
    <property type="entry name" value="ADH_N"/>
    <property type="match status" value="1"/>
</dbReference>
<dbReference type="Pfam" id="PF00107">
    <property type="entry name" value="ADH_zinc_N"/>
    <property type="match status" value="1"/>
</dbReference>
<evidence type="ECO:0000256" key="5">
    <source>
        <dbReference type="ARBA" id="ARBA00023002"/>
    </source>
</evidence>
<protein>
    <submittedName>
        <fullName evidence="8">Chaperonin 10-like protein</fullName>
    </submittedName>
</protein>
<dbReference type="InterPro" id="IPR013154">
    <property type="entry name" value="ADH-like_N"/>
</dbReference>
<feature type="domain" description="Enoyl reductase (ER)" evidence="7">
    <location>
        <begin position="8"/>
        <end position="352"/>
    </location>
</feature>
<accession>A0ABR4G740</accession>
<evidence type="ECO:0000313" key="9">
    <source>
        <dbReference type="Proteomes" id="UP001610563"/>
    </source>
</evidence>
<comment type="similarity">
    <text evidence="2 6">Belongs to the zinc-containing alcohol dehydrogenase family.</text>
</comment>
<dbReference type="SUPFAM" id="SSF51735">
    <property type="entry name" value="NAD(P)-binding Rossmann-fold domains"/>
    <property type="match status" value="1"/>
</dbReference>
<reference evidence="8 9" key="1">
    <citation type="submission" date="2024-07" db="EMBL/GenBank/DDBJ databases">
        <title>Section-level genome sequencing and comparative genomics of Aspergillus sections Usti and Cavernicolus.</title>
        <authorList>
            <consortium name="Lawrence Berkeley National Laboratory"/>
            <person name="Nybo J.L."/>
            <person name="Vesth T.C."/>
            <person name="Theobald S."/>
            <person name="Frisvad J.C."/>
            <person name="Larsen T.O."/>
            <person name="Kjaerboelling I."/>
            <person name="Rothschild-Mancinelli K."/>
            <person name="Lyhne E.K."/>
            <person name="Kogle M.E."/>
            <person name="Barry K."/>
            <person name="Clum A."/>
            <person name="Na H."/>
            <person name="Ledsgaard L."/>
            <person name="Lin J."/>
            <person name="Lipzen A."/>
            <person name="Kuo A."/>
            <person name="Riley R."/>
            <person name="Mondo S."/>
            <person name="Labutti K."/>
            <person name="Haridas S."/>
            <person name="Pangalinan J."/>
            <person name="Salamov A.A."/>
            <person name="Simmons B.A."/>
            <person name="Magnuson J.K."/>
            <person name="Chen J."/>
            <person name="Drula E."/>
            <person name="Henrissat B."/>
            <person name="Wiebenga A."/>
            <person name="Lubbers R.J."/>
            <person name="Gomes A.C."/>
            <person name="Makela M.R."/>
            <person name="Stajich J."/>
            <person name="Grigoriev I.V."/>
            <person name="Mortensen U.H."/>
            <person name="De Vries R.P."/>
            <person name="Baker S.E."/>
            <person name="Andersen M.R."/>
        </authorList>
    </citation>
    <scope>NUCLEOTIDE SEQUENCE [LARGE SCALE GENOMIC DNA]</scope>
    <source>
        <strain evidence="8 9">CBS 209.92</strain>
    </source>
</reference>
<keyword evidence="9" id="KW-1185">Reference proteome</keyword>
<name>A0ABR4G740_9EURO</name>
<dbReference type="EMBL" id="JBFTWV010000040">
    <property type="protein sequence ID" value="KAL2794838.1"/>
    <property type="molecule type" value="Genomic_DNA"/>
</dbReference>
<comment type="caution">
    <text evidence="8">The sequence shown here is derived from an EMBL/GenBank/DDBJ whole genome shotgun (WGS) entry which is preliminary data.</text>
</comment>
<keyword evidence="5" id="KW-0560">Oxidoreductase</keyword>
<evidence type="ECO:0000256" key="4">
    <source>
        <dbReference type="ARBA" id="ARBA00022833"/>
    </source>
</evidence>
<keyword evidence="3 6" id="KW-0479">Metal-binding</keyword>
<sequence>MTQSSIPSTIKAAQWDPTQQKVVVNHIPTPSPAAHQLLVKLASASLCHSDLMAIAQPDLTVPFTLGHEGAGYVAALGADVAEKGFSVGDPVGFLYINGCCFECEGCGVHNMHCTSGTPVVAGFGRGGGDFGFFQEYAAVDWQNVIALPKELDPKRSSAVFCAGITAFHAVDSCTLRPNQWFAAIGAGGLGQLAVQYAKAMGYKVLALDINDKALEACKAQGADVTFNTATHSSTYASDIKALTNGGVHAAAVFSGAPAAYKSAPGIIRPGGVLMVVGISPKPLELSSFDLAIGSFVVRADSTGTPERMGKAVNFTAEHGIVPQIEVRKGLEDVGEMVREMQMGESNKRMAVVFD</sequence>
<dbReference type="InterPro" id="IPR013149">
    <property type="entry name" value="ADH-like_C"/>
</dbReference>